<evidence type="ECO:0000256" key="6">
    <source>
        <dbReference type="SAM" id="MobiDB-lite"/>
    </source>
</evidence>
<dbReference type="PANTHER" id="PTHR11850">
    <property type="entry name" value="HOMEOBOX PROTEIN TRANSCRIPTION FACTORS"/>
    <property type="match status" value="1"/>
</dbReference>
<feature type="region of interest" description="Disordered" evidence="6">
    <location>
        <begin position="313"/>
        <end position="356"/>
    </location>
</feature>
<evidence type="ECO:0000256" key="5">
    <source>
        <dbReference type="PROSITE-ProRule" id="PRU00108"/>
    </source>
</evidence>
<accession>W2SCX2</accession>
<dbReference type="OrthoDB" id="10056939at2759"/>
<dbReference type="PROSITE" id="PS00028">
    <property type="entry name" value="ZINC_FINGER_C2H2_1"/>
    <property type="match status" value="1"/>
</dbReference>
<feature type="domain" description="C2H2-type" evidence="8">
    <location>
        <begin position="361"/>
        <end position="389"/>
    </location>
</feature>
<name>W2SCX2_CYPE1</name>
<reference evidence="9 10" key="1">
    <citation type="submission" date="2013-03" db="EMBL/GenBank/DDBJ databases">
        <title>The Genome Sequence of Phialophora europaea CBS 101466.</title>
        <authorList>
            <consortium name="The Broad Institute Genomics Platform"/>
            <person name="Cuomo C."/>
            <person name="de Hoog S."/>
            <person name="Gorbushina A."/>
            <person name="Walker B."/>
            <person name="Young S.K."/>
            <person name="Zeng Q."/>
            <person name="Gargeya S."/>
            <person name="Fitzgerald M."/>
            <person name="Haas B."/>
            <person name="Abouelleil A."/>
            <person name="Allen A.W."/>
            <person name="Alvarado L."/>
            <person name="Arachchi H.M."/>
            <person name="Berlin A.M."/>
            <person name="Chapman S.B."/>
            <person name="Gainer-Dewar J."/>
            <person name="Goldberg J."/>
            <person name="Griggs A."/>
            <person name="Gujja S."/>
            <person name="Hansen M."/>
            <person name="Howarth C."/>
            <person name="Imamovic A."/>
            <person name="Ireland A."/>
            <person name="Larimer J."/>
            <person name="McCowan C."/>
            <person name="Murphy C."/>
            <person name="Pearson M."/>
            <person name="Poon T.W."/>
            <person name="Priest M."/>
            <person name="Roberts A."/>
            <person name="Saif S."/>
            <person name="Shea T."/>
            <person name="Sisk P."/>
            <person name="Sykes S."/>
            <person name="Wortman J."/>
            <person name="Nusbaum C."/>
            <person name="Birren B."/>
        </authorList>
    </citation>
    <scope>NUCLEOTIDE SEQUENCE [LARGE SCALE GENOMIC DNA]</scope>
    <source>
        <strain evidence="9 10">CBS 101466</strain>
    </source>
</reference>
<dbReference type="PROSITE" id="PS50071">
    <property type="entry name" value="HOMEOBOX_2"/>
    <property type="match status" value="1"/>
</dbReference>
<keyword evidence="4" id="KW-0863">Zinc-finger</keyword>
<dbReference type="CDD" id="cd00086">
    <property type="entry name" value="homeodomain"/>
    <property type="match status" value="1"/>
</dbReference>
<keyword evidence="4" id="KW-0862">Zinc</keyword>
<feature type="DNA-binding region" description="Homeobox" evidence="5">
    <location>
        <begin position="186"/>
        <end position="248"/>
    </location>
</feature>
<dbReference type="STRING" id="1220924.W2SCX2"/>
<keyword evidence="1 5" id="KW-0238">DNA-binding</keyword>
<feature type="region of interest" description="Disordered" evidence="6">
    <location>
        <begin position="1"/>
        <end position="56"/>
    </location>
</feature>
<dbReference type="EMBL" id="KB822712">
    <property type="protein sequence ID" value="ETN45774.1"/>
    <property type="molecule type" value="Genomic_DNA"/>
</dbReference>
<sequence length="531" mass="59513">MDTESRWTDVYVDPRQLSCTTPPQPNTQAPRASPHGTVSADISSDELLDFGPTPDLPELDWASPAANGFGDEPDFNKFFLERGACLAPVPCSYCRRHRLQCMIMDTGPANPNPEKSCSTCVGLFRGCSLASGRKRQPAGFETSGPVIGQLHGVNEESYPSLGISLEQSLTAANVAASVAPVIAYDRDKRPSSRRYQKTRLLRGWFDTHPDHPYPTVEDVDFLSIQSGLTKTQVNNWFTNARRRQRQSTRPLSVQQFRAGSPMPQMMSGASPMDRWRNSPPEDEHVTPDVVAAAAITASRPHSPWSPSMLDQWQVSEASSQGDSASASMSSISSCLSHQALSQPRSRPQSRRSRARGTKVQYQCTFCKLPFKKKHDWARHERAVHMPELETYTCTAPPETSENLQTWRFGRPEPECGLCGQASPDAEHFATHDFDSCSARPLPQRTFCRKDHFWQHLSKYHGCRKWDGWNVDLNLWRNQHDIFQSSCGFCSATIDSWTERVAHLADHFKTGMTMEDWYDQGLLSTATPMSSL</sequence>
<dbReference type="SMART" id="SM00389">
    <property type="entry name" value="HOX"/>
    <property type="match status" value="1"/>
</dbReference>
<comment type="subcellular location">
    <subcellularLocation>
        <location evidence="5">Nucleus</location>
    </subcellularLocation>
</comment>
<dbReference type="PROSITE" id="PS50157">
    <property type="entry name" value="ZINC_FINGER_C2H2_2"/>
    <property type="match status" value="1"/>
</dbReference>
<dbReference type="PROSITE" id="PS00027">
    <property type="entry name" value="HOMEOBOX_1"/>
    <property type="match status" value="1"/>
</dbReference>
<dbReference type="Pfam" id="PF05920">
    <property type="entry name" value="Homeobox_KN"/>
    <property type="match status" value="1"/>
</dbReference>
<keyword evidence="3 5" id="KW-0539">Nucleus</keyword>
<dbReference type="RefSeq" id="XP_008712502.1">
    <property type="nucleotide sequence ID" value="XM_008714280.1"/>
</dbReference>
<feature type="compositionally biased region" description="Low complexity" evidence="6">
    <location>
        <begin position="315"/>
        <end position="346"/>
    </location>
</feature>
<evidence type="ECO:0000256" key="3">
    <source>
        <dbReference type="ARBA" id="ARBA00023242"/>
    </source>
</evidence>
<evidence type="ECO:0000259" key="7">
    <source>
        <dbReference type="PROSITE" id="PS50071"/>
    </source>
</evidence>
<dbReference type="HOGENOM" id="CLU_020539_0_0_1"/>
<dbReference type="InterPro" id="IPR013087">
    <property type="entry name" value="Znf_C2H2_type"/>
</dbReference>
<dbReference type="InterPro" id="IPR001356">
    <property type="entry name" value="HD"/>
</dbReference>
<feature type="compositionally biased region" description="Basic residues" evidence="6">
    <location>
        <begin position="347"/>
        <end position="356"/>
    </location>
</feature>
<feature type="compositionally biased region" description="Polar residues" evidence="6">
    <location>
        <begin position="247"/>
        <end position="257"/>
    </location>
</feature>
<gene>
    <name evidence="9" type="ORF">HMPREF1541_09607</name>
</gene>
<evidence type="ECO:0000256" key="4">
    <source>
        <dbReference type="PROSITE-ProRule" id="PRU00042"/>
    </source>
</evidence>
<dbReference type="InterPro" id="IPR050224">
    <property type="entry name" value="TALE_homeobox"/>
</dbReference>
<dbReference type="Proteomes" id="UP000030752">
    <property type="component" value="Unassembled WGS sequence"/>
</dbReference>
<dbReference type="GO" id="GO:0003677">
    <property type="term" value="F:DNA binding"/>
    <property type="evidence" value="ECO:0007669"/>
    <property type="project" value="UniProtKB-UniRule"/>
</dbReference>
<evidence type="ECO:0000313" key="9">
    <source>
        <dbReference type="EMBL" id="ETN45774.1"/>
    </source>
</evidence>
<feature type="compositionally biased region" description="Basic and acidic residues" evidence="6">
    <location>
        <begin position="273"/>
        <end position="284"/>
    </location>
</feature>
<keyword evidence="10" id="KW-1185">Reference proteome</keyword>
<dbReference type="GO" id="GO:0005634">
    <property type="term" value="C:nucleus"/>
    <property type="evidence" value="ECO:0007669"/>
    <property type="project" value="UniProtKB-SubCell"/>
</dbReference>
<proteinExistence type="predicted"/>
<evidence type="ECO:0000313" key="10">
    <source>
        <dbReference type="Proteomes" id="UP000030752"/>
    </source>
</evidence>
<dbReference type="InterPro" id="IPR009057">
    <property type="entry name" value="Homeodomain-like_sf"/>
</dbReference>
<feature type="domain" description="Homeobox" evidence="7">
    <location>
        <begin position="184"/>
        <end position="247"/>
    </location>
</feature>
<evidence type="ECO:0000256" key="2">
    <source>
        <dbReference type="ARBA" id="ARBA00023155"/>
    </source>
</evidence>
<dbReference type="Gene3D" id="1.10.10.60">
    <property type="entry name" value="Homeodomain-like"/>
    <property type="match status" value="1"/>
</dbReference>
<keyword evidence="4" id="KW-0479">Metal-binding</keyword>
<dbReference type="SUPFAM" id="SSF46689">
    <property type="entry name" value="Homeodomain-like"/>
    <property type="match status" value="1"/>
</dbReference>
<organism evidence="9 10">
    <name type="scientific">Cyphellophora europaea (strain CBS 101466)</name>
    <name type="common">Phialophora europaea</name>
    <dbReference type="NCBI Taxonomy" id="1220924"/>
    <lineage>
        <taxon>Eukaryota</taxon>
        <taxon>Fungi</taxon>
        <taxon>Dikarya</taxon>
        <taxon>Ascomycota</taxon>
        <taxon>Pezizomycotina</taxon>
        <taxon>Eurotiomycetes</taxon>
        <taxon>Chaetothyriomycetidae</taxon>
        <taxon>Chaetothyriales</taxon>
        <taxon>Cyphellophoraceae</taxon>
        <taxon>Cyphellophora</taxon>
    </lineage>
</organism>
<protein>
    <recommendedName>
        <fullName evidence="11">Homeobox domain-containing protein</fullName>
    </recommendedName>
</protein>
<dbReference type="AlphaFoldDB" id="W2SCX2"/>
<evidence type="ECO:0000259" key="8">
    <source>
        <dbReference type="PROSITE" id="PS50157"/>
    </source>
</evidence>
<dbReference type="InterPro" id="IPR008422">
    <property type="entry name" value="KN_HD"/>
</dbReference>
<dbReference type="InParanoid" id="W2SCX2"/>
<dbReference type="InterPro" id="IPR017970">
    <property type="entry name" value="Homeobox_CS"/>
</dbReference>
<dbReference type="GeneID" id="19976946"/>
<keyword evidence="2 5" id="KW-0371">Homeobox</keyword>
<dbReference type="eggNOG" id="KOG0773">
    <property type="taxonomic scope" value="Eukaryota"/>
</dbReference>
<dbReference type="GO" id="GO:0000981">
    <property type="term" value="F:DNA-binding transcription factor activity, RNA polymerase II-specific"/>
    <property type="evidence" value="ECO:0007669"/>
    <property type="project" value="InterPro"/>
</dbReference>
<dbReference type="VEuPathDB" id="FungiDB:HMPREF1541_09607"/>
<evidence type="ECO:0008006" key="11">
    <source>
        <dbReference type="Google" id="ProtNLM"/>
    </source>
</evidence>
<evidence type="ECO:0000256" key="1">
    <source>
        <dbReference type="ARBA" id="ARBA00023125"/>
    </source>
</evidence>
<dbReference type="GO" id="GO:0008270">
    <property type="term" value="F:zinc ion binding"/>
    <property type="evidence" value="ECO:0007669"/>
    <property type="project" value="UniProtKB-KW"/>
</dbReference>
<feature type="region of interest" description="Disordered" evidence="6">
    <location>
        <begin position="239"/>
        <end position="284"/>
    </location>
</feature>
<feature type="compositionally biased region" description="Polar residues" evidence="6">
    <location>
        <begin position="17"/>
        <end position="30"/>
    </location>
</feature>
<dbReference type="SMART" id="SM00355">
    <property type="entry name" value="ZnF_C2H2"/>
    <property type="match status" value="2"/>
</dbReference>